<dbReference type="PANTHER" id="PTHR47985">
    <property type="entry name" value="OS07G0668900 PROTEIN"/>
    <property type="match status" value="1"/>
</dbReference>
<evidence type="ECO:0000313" key="5">
    <source>
        <dbReference type="EMBL" id="CDY26428.1"/>
    </source>
</evidence>
<dbReference type="EMBL" id="LK032190">
    <property type="protein sequence ID" value="CDY26428.1"/>
    <property type="molecule type" value="Genomic_DNA"/>
</dbReference>
<organism evidence="5 6">
    <name type="scientific">Brassica napus</name>
    <name type="common">Rape</name>
    <dbReference type="NCBI Taxonomy" id="3708"/>
    <lineage>
        <taxon>Eukaryota</taxon>
        <taxon>Viridiplantae</taxon>
        <taxon>Streptophyta</taxon>
        <taxon>Embryophyta</taxon>
        <taxon>Tracheophyta</taxon>
        <taxon>Spermatophyta</taxon>
        <taxon>Magnoliopsida</taxon>
        <taxon>eudicotyledons</taxon>
        <taxon>Gunneridae</taxon>
        <taxon>Pentapetalae</taxon>
        <taxon>rosids</taxon>
        <taxon>malvids</taxon>
        <taxon>Brassicales</taxon>
        <taxon>Brassicaceae</taxon>
        <taxon>Brassiceae</taxon>
        <taxon>Brassica</taxon>
    </lineage>
</organism>
<keyword evidence="3" id="KW-0472">Membrane</keyword>
<dbReference type="PaxDb" id="3708-A0A078GP41"/>
<dbReference type="GO" id="GO:0004674">
    <property type="term" value="F:protein serine/threonine kinase activity"/>
    <property type="evidence" value="ECO:0007669"/>
    <property type="project" value="UniProtKB-KW"/>
</dbReference>
<keyword evidence="2" id="KW-0808">Transferase</keyword>
<feature type="region of interest" description="Disordered" evidence="4">
    <location>
        <begin position="19"/>
        <end position="61"/>
    </location>
</feature>
<dbReference type="AlphaFoldDB" id="A0A078GP41"/>
<accession>A0A078GP41</accession>
<evidence type="ECO:0000256" key="3">
    <source>
        <dbReference type="ARBA" id="ARBA00023136"/>
    </source>
</evidence>
<evidence type="ECO:0000256" key="2">
    <source>
        <dbReference type="ARBA" id="ARBA00022527"/>
    </source>
</evidence>
<dbReference type="GO" id="GO:0004672">
    <property type="term" value="F:protein kinase activity"/>
    <property type="evidence" value="ECO:0000318"/>
    <property type="project" value="GO_Central"/>
</dbReference>
<dbReference type="Proteomes" id="UP000028999">
    <property type="component" value="Unassembled WGS sequence"/>
</dbReference>
<evidence type="ECO:0000256" key="4">
    <source>
        <dbReference type="SAM" id="MobiDB-lite"/>
    </source>
</evidence>
<dbReference type="GO" id="GO:0016020">
    <property type="term" value="C:membrane"/>
    <property type="evidence" value="ECO:0007669"/>
    <property type="project" value="UniProtKB-SubCell"/>
</dbReference>
<proteinExistence type="predicted"/>
<protein>
    <submittedName>
        <fullName evidence="5">BnaC09g42400D protein</fullName>
    </submittedName>
</protein>
<gene>
    <name evidence="5" type="primary">BnaC09g42400D</name>
    <name evidence="5" type="ORF">GSBRNA2T00035219001</name>
</gene>
<keyword evidence="2" id="KW-0723">Serine/threonine-protein kinase</keyword>
<reference evidence="5 6" key="1">
    <citation type="journal article" date="2014" name="Science">
        <title>Plant genetics. Early allopolyploid evolution in the post-Neolithic Brassica napus oilseed genome.</title>
        <authorList>
            <person name="Chalhoub B."/>
            <person name="Denoeud F."/>
            <person name="Liu S."/>
            <person name="Parkin I.A."/>
            <person name="Tang H."/>
            <person name="Wang X."/>
            <person name="Chiquet J."/>
            <person name="Belcram H."/>
            <person name="Tong C."/>
            <person name="Samans B."/>
            <person name="Correa M."/>
            <person name="Da Silva C."/>
            <person name="Just J."/>
            <person name="Falentin C."/>
            <person name="Koh C.S."/>
            <person name="Le Clainche I."/>
            <person name="Bernard M."/>
            <person name="Bento P."/>
            <person name="Noel B."/>
            <person name="Labadie K."/>
            <person name="Alberti A."/>
            <person name="Charles M."/>
            <person name="Arnaud D."/>
            <person name="Guo H."/>
            <person name="Daviaud C."/>
            <person name="Alamery S."/>
            <person name="Jabbari K."/>
            <person name="Zhao M."/>
            <person name="Edger P.P."/>
            <person name="Chelaifa H."/>
            <person name="Tack D."/>
            <person name="Lassalle G."/>
            <person name="Mestiri I."/>
            <person name="Schnel N."/>
            <person name="Le Paslier M.C."/>
            <person name="Fan G."/>
            <person name="Renault V."/>
            <person name="Bayer P.E."/>
            <person name="Golicz A.A."/>
            <person name="Manoli S."/>
            <person name="Lee T.H."/>
            <person name="Thi V.H."/>
            <person name="Chalabi S."/>
            <person name="Hu Q."/>
            <person name="Fan C."/>
            <person name="Tollenaere R."/>
            <person name="Lu Y."/>
            <person name="Battail C."/>
            <person name="Shen J."/>
            <person name="Sidebottom C.H."/>
            <person name="Wang X."/>
            <person name="Canaguier A."/>
            <person name="Chauveau A."/>
            <person name="Berard A."/>
            <person name="Deniot G."/>
            <person name="Guan M."/>
            <person name="Liu Z."/>
            <person name="Sun F."/>
            <person name="Lim Y.P."/>
            <person name="Lyons E."/>
            <person name="Town C.D."/>
            <person name="Bancroft I."/>
            <person name="Wang X."/>
            <person name="Meng J."/>
            <person name="Ma J."/>
            <person name="Pires J.C."/>
            <person name="King G.J."/>
            <person name="Brunel D."/>
            <person name="Delourme R."/>
            <person name="Renard M."/>
            <person name="Aury J.M."/>
            <person name="Adams K.L."/>
            <person name="Batley J."/>
            <person name="Snowdon R.J."/>
            <person name="Tost J."/>
            <person name="Edwards D."/>
            <person name="Zhou Y."/>
            <person name="Hua W."/>
            <person name="Sharpe A.G."/>
            <person name="Paterson A.H."/>
            <person name="Guan C."/>
            <person name="Wincker P."/>
        </authorList>
    </citation>
    <scope>NUCLEOTIDE SEQUENCE [LARGE SCALE GENOMIC DNA]</scope>
    <source>
        <strain evidence="6">cv. Darmor-bzh</strain>
    </source>
</reference>
<dbReference type="Gene3D" id="1.10.510.10">
    <property type="entry name" value="Transferase(Phosphotransferase) domain 1"/>
    <property type="match status" value="1"/>
</dbReference>
<feature type="compositionally biased region" description="Polar residues" evidence="4">
    <location>
        <begin position="44"/>
        <end position="54"/>
    </location>
</feature>
<comment type="subcellular location">
    <subcellularLocation>
        <location evidence="1">Membrane</location>
    </subcellularLocation>
</comment>
<keyword evidence="2" id="KW-0418">Kinase</keyword>
<dbReference type="Gramene" id="CDY26428">
    <property type="protein sequence ID" value="CDY26428"/>
    <property type="gene ID" value="GSBRNA2T00035219001"/>
</dbReference>
<sequence>MDCVREKLTSGSVMVAAEENHPSGGDLLPQNPSMDSSDEAEAYHSNQTCSPRKTSASSNISSSEIIIDRESTSYSESFKFQFSGGKNCLPVNTEEQEKSEVASEQTSLLGYCKEGGERILVYVFMAHASLHNDLHGKNKALKEKLDWVKRVTIAVQAARETLQENSGILTDIPTENEILGISRGISEDIPRKHKIWFPRNIPTEFRENINPSEYSYGIPRKNDAYSKFKVYALASYGPEILLIVEWLRLRGAQSVYLKEKEGSALGTWKFGTRPFA</sequence>
<name>A0A078GP41_BRANA</name>
<evidence type="ECO:0000256" key="1">
    <source>
        <dbReference type="ARBA" id="ARBA00004370"/>
    </source>
</evidence>
<evidence type="ECO:0000313" key="6">
    <source>
        <dbReference type="Proteomes" id="UP000028999"/>
    </source>
</evidence>
<keyword evidence="6" id="KW-1185">Reference proteome</keyword>